<accession>A0A6A7FQ07</accession>
<evidence type="ECO:0000256" key="11">
    <source>
        <dbReference type="RuleBase" id="RU365024"/>
    </source>
</evidence>
<evidence type="ECO:0000256" key="7">
    <source>
        <dbReference type="ARBA" id="ARBA00023098"/>
    </source>
</evidence>
<dbReference type="EMBL" id="IACT01000802">
    <property type="protein sequence ID" value="LAC20182.1"/>
    <property type="molecule type" value="mRNA"/>
</dbReference>
<dbReference type="PANTHER" id="PTHR12586">
    <property type="entry name" value="CDP-DIACYLGLYCEROL--SERINE O-PHOSPHATIDYLTRANSFERASE"/>
    <property type="match status" value="1"/>
</dbReference>
<keyword evidence="11" id="KW-0067">ATP-binding</keyword>
<comment type="similarity">
    <text evidence="3 11">Belongs to the CDP-alcohol phosphatidyltransferase class-II family.</text>
</comment>
<protein>
    <recommendedName>
        <fullName evidence="11">CDP-diacylglycerol--glycerol-3-phosphate 3-phosphatidyltransferase</fullName>
        <ecNumber evidence="11">2.7.8.5</ecNumber>
    </recommendedName>
</protein>
<evidence type="ECO:0000256" key="1">
    <source>
        <dbReference type="ARBA" id="ARBA00003537"/>
    </source>
</evidence>
<keyword evidence="13" id="KW-0812">Transmembrane</keyword>
<evidence type="ECO:0000256" key="12">
    <source>
        <dbReference type="SAM" id="MobiDB-lite"/>
    </source>
</evidence>
<dbReference type="GO" id="GO:0005524">
    <property type="term" value="F:ATP binding"/>
    <property type="evidence" value="ECO:0007669"/>
    <property type="project" value="UniProtKB-KW"/>
</dbReference>
<keyword evidence="13" id="KW-1133">Transmembrane helix</keyword>
<dbReference type="InterPro" id="IPR001736">
    <property type="entry name" value="PLipase_D/transphosphatidylase"/>
</dbReference>
<feature type="region of interest" description="Disordered" evidence="12">
    <location>
        <begin position="148"/>
        <end position="195"/>
    </location>
</feature>
<keyword evidence="11" id="KW-0547">Nucleotide-binding</keyword>
<dbReference type="SUPFAM" id="SSF56024">
    <property type="entry name" value="Phospholipase D/nuclease"/>
    <property type="match status" value="1"/>
</dbReference>
<dbReference type="CDD" id="cd09137">
    <property type="entry name" value="PLDc_PGS1_euk_2"/>
    <property type="match status" value="1"/>
</dbReference>
<keyword evidence="7 11" id="KW-0443">Lipid metabolism</keyword>
<evidence type="ECO:0000256" key="3">
    <source>
        <dbReference type="ARBA" id="ARBA00010682"/>
    </source>
</evidence>
<comment type="catalytic activity">
    <reaction evidence="10 11">
        <text>a CDP-1,2-diacyl-sn-glycerol + sn-glycerol 3-phosphate = a 1,2-diacyl-sn-glycero-3-phospho-(1'-sn-glycero-3'-phosphate) + CMP + H(+)</text>
        <dbReference type="Rhea" id="RHEA:12593"/>
        <dbReference type="ChEBI" id="CHEBI:15378"/>
        <dbReference type="ChEBI" id="CHEBI:57597"/>
        <dbReference type="ChEBI" id="CHEBI:58332"/>
        <dbReference type="ChEBI" id="CHEBI:60110"/>
        <dbReference type="ChEBI" id="CHEBI:60377"/>
        <dbReference type="EC" id="2.7.8.5"/>
    </reaction>
</comment>
<feature type="compositionally biased region" description="Polar residues" evidence="12">
    <location>
        <begin position="179"/>
        <end position="189"/>
    </location>
</feature>
<keyword evidence="13" id="KW-0472">Membrane</keyword>
<dbReference type="InterPro" id="IPR016270">
    <property type="entry name" value="PGS1"/>
</dbReference>
<dbReference type="GO" id="GO:0005739">
    <property type="term" value="C:mitochondrion"/>
    <property type="evidence" value="ECO:0007669"/>
    <property type="project" value="UniProtKB-SubCell"/>
</dbReference>
<evidence type="ECO:0000256" key="10">
    <source>
        <dbReference type="ARBA" id="ARBA00048586"/>
    </source>
</evidence>
<proteinExistence type="evidence at transcript level"/>
<keyword evidence="8 11" id="KW-0594">Phospholipid biosynthesis</keyword>
<name>A0A6A7FQ07_9CRUS</name>
<dbReference type="Gene3D" id="3.30.870.10">
    <property type="entry name" value="Endonuclease Chain A"/>
    <property type="match status" value="2"/>
</dbReference>
<sequence length="421" mass="47934">MHYPNCQVSLFHTPELRGFLKWLLPQRWNEVVGLQHMKLYIFDDALLISGANLSADYFTQRQDRYFLLTDVPELTDFFQDVVASVAQHSFLLRSGDTTTMHPSATHHPYKGDYKSYCAAVESSIEEVWQRAVESTPERLNKLRRHCSSAGGGMKIDGEGGQSLSNGTRGSRDQAPSAPTAANSSRNSGSEPPDTIVFPTLQMRSFNINYDTEVTKKLLTNAVSNSVVHLASGYFNLTTAYMKCILHATRARFNILCAHPTANGFLGAAGVAGAIPAAYTFLAKRFMQRVEKLKQGYRVHLWEYQRKNWTFHAKGLWYHVSKQDQLDEPQMQQETKPCPPPRLPCLTLIGSPNFGFRSVKRDLESQLVLVTTSEMLQKRLHEERMHLFRWSTQVNVNETFSDASRYVKLWVRFVVPAIKRFF</sequence>
<dbReference type="UniPathway" id="UPA00084">
    <property type="reaction ID" value="UER00503"/>
</dbReference>
<dbReference type="PROSITE" id="PS50035">
    <property type="entry name" value="PLD"/>
    <property type="match status" value="1"/>
</dbReference>
<comment type="pathway">
    <text evidence="2 11">Phospholipid metabolism; phosphatidylglycerol biosynthesis; phosphatidylglycerol from CDP-diacylglycerol: step 1/2.</text>
</comment>
<evidence type="ECO:0000256" key="2">
    <source>
        <dbReference type="ARBA" id="ARBA00005042"/>
    </source>
</evidence>
<evidence type="ECO:0000256" key="8">
    <source>
        <dbReference type="ARBA" id="ARBA00023209"/>
    </source>
</evidence>
<evidence type="ECO:0000256" key="5">
    <source>
        <dbReference type="ARBA" id="ARBA00022679"/>
    </source>
</evidence>
<keyword evidence="4 11" id="KW-0444">Lipid biosynthesis</keyword>
<keyword evidence="5 11" id="KW-0808">Transferase</keyword>
<dbReference type="PANTHER" id="PTHR12586:SF1">
    <property type="entry name" value="CDP-DIACYLGLYCEROL--GLYCEROL-3-PHOSPHATE 3-PHOSPHATIDYLTRANSFERASE, MITOCHONDRIAL"/>
    <property type="match status" value="1"/>
</dbReference>
<dbReference type="AlphaFoldDB" id="A0A6A7FQ07"/>
<keyword evidence="9 11" id="KW-1208">Phospholipid metabolism</keyword>
<evidence type="ECO:0000256" key="9">
    <source>
        <dbReference type="ARBA" id="ARBA00023264"/>
    </source>
</evidence>
<evidence type="ECO:0000256" key="13">
    <source>
        <dbReference type="SAM" id="Phobius"/>
    </source>
</evidence>
<comment type="function">
    <text evidence="1 11">Functions in the biosynthesis of the anionic phospholipids phosphatidylglycerol and cardiolipin.</text>
</comment>
<comment type="subcellular location">
    <subcellularLocation>
        <location evidence="11">Mitochondrion</location>
    </subcellularLocation>
</comment>
<reference evidence="15" key="1">
    <citation type="submission" date="2017-11" db="EMBL/GenBank/DDBJ databases">
        <title>The sensing device of the deep-sea amphipod.</title>
        <authorList>
            <person name="Kobayashi H."/>
            <person name="Nagahama T."/>
            <person name="Arai W."/>
            <person name="Sasagawa Y."/>
            <person name="Umeda M."/>
            <person name="Hayashi T."/>
            <person name="Nikaido I."/>
            <person name="Watanabe H."/>
            <person name="Oguri K."/>
            <person name="Kitazato H."/>
            <person name="Fujioka K."/>
            <person name="Kido Y."/>
            <person name="Takami H."/>
        </authorList>
    </citation>
    <scope>NUCLEOTIDE SEQUENCE</scope>
    <source>
        <tissue evidence="15">Whole body</tissue>
    </source>
</reference>
<feature type="domain" description="PLD phosphodiesterase" evidence="14">
    <location>
        <begin position="31"/>
        <end position="57"/>
    </location>
</feature>
<evidence type="ECO:0000256" key="4">
    <source>
        <dbReference type="ARBA" id="ARBA00022516"/>
    </source>
</evidence>
<evidence type="ECO:0000313" key="15">
    <source>
        <dbReference type="EMBL" id="LAC20182.1"/>
    </source>
</evidence>
<evidence type="ECO:0000259" key="14">
    <source>
        <dbReference type="PROSITE" id="PS50035"/>
    </source>
</evidence>
<feature type="transmembrane region" description="Helical" evidence="13">
    <location>
        <begin position="263"/>
        <end position="281"/>
    </location>
</feature>
<keyword evidence="11" id="KW-0496">Mitochondrion</keyword>
<feature type="compositionally biased region" description="Gly residues" evidence="12">
    <location>
        <begin position="149"/>
        <end position="160"/>
    </location>
</feature>
<dbReference type="GO" id="GO:0032049">
    <property type="term" value="P:cardiolipin biosynthetic process"/>
    <property type="evidence" value="ECO:0007669"/>
    <property type="project" value="InterPro"/>
</dbReference>
<organism evidence="15">
    <name type="scientific">Hirondellea gigas</name>
    <dbReference type="NCBI Taxonomy" id="1518452"/>
    <lineage>
        <taxon>Eukaryota</taxon>
        <taxon>Metazoa</taxon>
        <taxon>Ecdysozoa</taxon>
        <taxon>Arthropoda</taxon>
        <taxon>Crustacea</taxon>
        <taxon>Multicrustacea</taxon>
        <taxon>Malacostraca</taxon>
        <taxon>Eumalacostraca</taxon>
        <taxon>Peracarida</taxon>
        <taxon>Amphipoda</taxon>
        <taxon>Amphilochidea</taxon>
        <taxon>Lysianassida</taxon>
        <taxon>Lysianassidira</taxon>
        <taxon>Lysianassoidea</taxon>
        <taxon>Lysianassidae</taxon>
        <taxon>Hirondellea</taxon>
    </lineage>
</organism>
<dbReference type="GO" id="GO:0008444">
    <property type="term" value="F:CDP-diacylglycerol-glycerol-3-phosphate 3-phosphatidyltransferase activity"/>
    <property type="evidence" value="ECO:0007669"/>
    <property type="project" value="UniProtKB-EC"/>
</dbReference>
<dbReference type="SMART" id="SM00155">
    <property type="entry name" value="PLDc"/>
    <property type="match status" value="2"/>
</dbReference>
<evidence type="ECO:0000256" key="6">
    <source>
        <dbReference type="ARBA" id="ARBA00022737"/>
    </source>
</evidence>
<dbReference type="EC" id="2.7.8.5" evidence="11"/>
<keyword evidence="6" id="KW-0677">Repeat</keyword>